<evidence type="ECO:0000313" key="10">
    <source>
        <dbReference type="EMBL" id="KPM05468.1"/>
    </source>
</evidence>
<keyword evidence="3 7" id="KW-0479">Metal-binding</keyword>
<gene>
    <name evidence="10" type="ORF">QR98_0039320</name>
    <name evidence="9" type="ORF">SSS_2309</name>
</gene>
<dbReference type="GO" id="GO:0070403">
    <property type="term" value="F:NAD+ binding"/>
    <property type="evidence" value="ECO:0007669"/>
    <property type="project" value="InterPro"/>
</dbReference>
<evidence type="ECO:0000313" key="13">
    <source>
        <dbReference type="Proteomes" id="UP000616769"/>
    </source>
</evidence>
<dbReference type="Gene3D" id="2.20.28.200">
    <property type="match status" value="1"/>
</dbReference>
<evidence type="ECO:0000256" key="7">
    <source>
        <dbReference type="PROSITE-ProRule" id="PRU00236"/>
    </source>
</evidence>
<dbReference type="Gene3D" id="3.40.50.1220">
    <property type="entry name" value="TPP-binding domain"/>
    <property type="match status" value="1"/>
</dbReference>
<dbReference type="EnsemblMetazoa" id="SSS_2309s_mrna">
    <property type="protein sequence ID" value="KAF7490741.1"/>
    <property type="gene ID" value="SSS_2309"/>
</dbReference>
<feature type="binding site" evidence="7">
    <location>
        <position position="171"/>
    </location>
    <ligand>
        <name>Zn(2+)</name>
        <dbReference type="ChEBI" id="CHEBI:29105"/>
    </ligand>
</feature>
<feature type="binding site" evidence="7">
    <location>
        <position position="146"/>
    </location>
    <ligand>
        <name>Zn(2+)</name>
        <dbReference type="ChEBI" id="CHEBI:29105"/>
    </ligand>
</feature>
<evidence type="ECO:0000256" key="5">
    <source>
        <dbReference type="ARBA" id="ARBA00023027"/>
    </source>
</evidence>
<dbReference type="PANTHER" id="PTHR11085:SF12">
    <property type="entry name" value="NAD-DEPENDENT PROTEIN DEACYLASE SIRTUIN-6"/>
    <property type="match status" value="1"/>
</dbReference>
<comment type="similarity">
    <text evidence="6">Belongs to the sirtuin family. Class IV subfamily.</text>
</comment>
<dbReference type="InterPro" id="IPR003000">
    <property type="entry name" value="Sirtuin"/>
</dbReference>
<reference evidence="12" key="2">
    <citation type="journal article" date="2020" name="PLoS Negl. Trop. Dis.">
        <title>High-quality nuclear genome for Sarcoptes scabiei-A critical resource for a neglected parasite.</title>
        <authorList>
            <person name="Korhonen P.K."/>
            <person name="Gasser R.B."/>
            <person name="Ma G."/>
            <person name="Wang T."/>
            <person name="Stroehlein A.J."/>
            <person name="Young N.D."/>
            <person name="Ang C.S."/>
            <person name="Fernando D.D."/>
            <person name="Lu H.C."/>
            <person name="Taylor S."/>
            <person name="Reynolds S.L."/>
            <person name="Mofiz E."/>
            <person name="Najaraj S.H."/>
            <person name="Gowda H."/>
            <person name="Madugundu A."/>
            <person name="Renuse S."/>
            <person name="Holt D."/>
            <person name="Pandey A."/>
            <person name="Papenfuss A.T."/>
            <person name="Fischer K."/>
        </authorList>
    </citation>
    <scope>NUCLEOTIDE SEQUENCE [LARGE SCALE GENOMIC DNA]</scope>
</reference>
<feature type="active site" description="Proton acceptor" evidence="7">
    <location>
        <position position="135"/>
    </location>
</feature>
<dbReference type="EC" id="2.3.1.286" evidence="1"/>
<keyword evidence="12" id="KW-1185">Reference proteome</keyword>
<dbReference type="EMBL" id="JXLN01010294">
    <property type="protein sequence ID" value="KPM05468.1"/>
    <property type="molecule type" value="Genomic_DNA"/>
</dbReference>
<evidence type="ECO:0000313" key="9">
    <source>
        <dbReference type="EMBL" id="KAF7490741.1"/>
    </source>
</evidence>
<name>A0A132A381_SARSC</name>
<dbReference type="GO" id="GO:0000122">
    <property type="term" value="P:negative regulation of transcription by RNA polymerase II"/>
    <property type="evidence" value="ECO:0007669"/>
    <property type="project" value="TreeGrafter"/>
</dbReference>
<dbReference type="GO" id="GO:0046969">
    <property type="term" value="F:histone H3K9 deacetylase activity, NAD-dependent"/>
    <property type="evidence" value="ECO:0007669"/>
    <property type="project" value="TreeGrafter"/>
</dbReference>
<dbReference type="Pfam" id="PF02146">
    <property type="entry name" value="SIR2"/>
    <property type="match status" value="1"/>
</dbReference>
<dbReference type="VEuPathDB" id="VectorBase:SSCA001392"/>
<evidence type="ECO:0000256" key="4">
    <source>
        <dbReference type="ARBA" id="ARBA00022833"/>
    </source>
</evidence>
<dbReference type="PROSITE" id="PS50305">
    <property type="entry name" value="SIRTUIN"/>
    <property type="match status" value="1"/>
</dbReference>
<dbReference type="InterPro" id="IPR050134">
    <property type="entry name" value="NAD-dep_sirtuin_deacylases"/>
</dbReference>
<evidence type="ECO:0000256" key="1">
    <source>
        <dbReference type="ARBA" id="ARBA00012928"/>
    </source>
</evidence>
<keyword evidence="5" id="KW-0520">NAD</keyword>
<keyword evidence="4 7" id="KW-0862">Zinc</keyword>
<dbReference type="AlphaFoldDB" id="A0A132A381"/>
<feature type="binding site" evidence="7">
    <location>
        <position position="168"/>
    </location>
    <ligand>
        <name>Zn(2+)</name>
        <dbReference type="ChEBI" id="CHEBI:29105"/>
    </ligand>
</feature>
<evidence type="ECO:0000259" key="8">
    <source>
        <dbReference type="PROSITE" id="PS50305"/>
    </source>
</evidence>
<dbReference type="EMBL" id="WVUK01000062">
    <property type="protein sequence ID" value="KAF7490741.1"/>
    <property type="molecule type" value="Genomic_DNA"/>
</dbReference>
<reference evidence="9" key="3">
    <citation type="submission" date="2020-01" db="EMBL/GenBank/DDBJ databases">
        <authorList>
            <person name="Korhonen P.K.K."/>
            <person name="Guangxu M.G."/>
            <person name="Wang T.W."/>
            <person name="Stroehlein A.J.S."/>
            <person name="Young N.D."/>
            <person name="Ang C.-S.A."/>
            <person name="Fernando D.W.F."/>
            <person name="Lu H.L."/>
            <person name="Taylor S.T."/>
            <person name="Ehtesham M.E.M."/>
            <person name="Najaraj S.H.N."/>
            <person name="Harsha G.H.G."/>
            <person name="Madugundu A.M."/>
            <person name="Renuse S.R."/>
            <person name="Holt D.H."/>
            <person name="Pandey A.P."/>
            <person name="Papenfuss A.P."/>
            <person name="Gasser R.B.G."/>
            <person name="Fischer K.F."/>
        </authorList>
    </citation>
    <scope>NUCLEOTIDE SEQUENCE</scope>
    <source>
        <strain evidence="9">SSS_KF_BRIS2020</strain>
    </source>
</reference>
<keyword evidence="2" id="KW-0808">Transferase</keyword>
<organism evidence="10 13">
    <name type="scientific">Sarcoptes scabiei</name>
    <name type="common">Itch mite</name>
    <name type="synonym">Acarus scabiei</name>
    <dbReference type="NCBI Taxonomy" id="52283"/>
    <lineage>
        <taxon>Eukaryota</taxon>
        <taxon>Metazoa</taxon>
        <taxon>Ecdysozoa</taxon>
        <taxon>Arthropoda</taxon>
        <taxon>Chelicerata</taxon>
        <taxon>Arachnida</taxon>
        <taxon>Acari</taxon>
        <taxon>Acariformes</taxon>
        <taxon>Sarcoptiformes</taxon>
        <taxon>Astigmata</taxon>
        <taxon>Psoroptidia</taxon>
        <taxon>Sarcoptoidea</taxon>
        <taxon>Sarcoptidae</taxon>
        <taxon>Sarcoptinae</taxon>
        <taxon>Sarcoptes</taxon>
    </lineage>
</organism>
<evidence type="ECO:0000256" key="3">
    <source>
        <dbReference type="ARBA" id="ARBA00022723"/>
    </source>
</evidence>
<sequence length="295" mass="33288">MSVNYASGLSAYKNKGRCGGKEYLDSEKKLRAKCTELCDLIKKSKYCVIHCGAGLSTAAGIPDFRGPNGIWTLEKNGRSLDENKLKSFAECVPTYAHMAIIALIQNSYVKHVVSQNIDGLFLKANIDRQNISELHGNYFIDRCSNCRLQFIRNRPSPTMCCQPTGDNCSQCSMPLHDTILDWNDNLPEEELETAEQHSNRCDLSICLGTSLQIQPANELPLIAIEKSDQGKLVIINLQRTKFHNYANLVIHHYIDKVFELISENLGIKVDRYDPNLDPTKSTKDLVLWKSNKHLQ</sequence>
<proteinExistence type="inferred from homology"/>
<accession>A0A132A381</accession>
<evidence type="ECO:0000313" key="11">
    <source>
        <dbReference type="EnsemblMetazoa" id="KAF7490741.1"/>
    </source>
</evidence>
<evidence type="ECO:0000256" key="2">
    <source>
        <dbReference type="ARBA" id="ARBA00022679"/>
    </source>
</evidence>
<reference evidence="11" key="4">
    <citation type="submission" date="2022-06" db="UniProtKB">
        <authorList>
            <consortium name="EnsemblMetazoa"/>
        </authorList>
    </citation>
    <scope>IDENTIFICATION</scope>
</reference>
<dbReference type="InterPro" id="IPR029035">
    <property type="entry name" value="DHS-like_NAD/FAD-binding_dom"/>
</dbReference>
<feature type="domain" description="Deacetylase sirtuin-type" evidence="8">
    <location>
        <begin position="27"/>
        <end position="268"/>
    </location>
</feature>
<dbReference type="OrthoDB" id="2919105at2759"/>
<dbReference type="PANTHER" id="PTHR11085">
    <property type="entry name" value="NAD-DEPENDENT PROTEIN DEACYLASE SIRTUIN-5, MITOCHONDRIAL-RELATED"/>
    <property type="match status" value="1"/>
</dbReference>
<dbReference type="GO" id="GO:0046872">
    <property type="term" value="F:metal ion binding"/>
    <property type="evidence" value="ECO:0007669"/>
    <property type="project" value="UniProtKB-KW"/>
</dbReference>
<reference evidence="10 13" key="1">
    <citation type="journal article" date="2015" name="Parasit. Vectors">
        <title>Draft genome of the scabies mite.</title>
        <authorList>
            <person name="Rider S.D.Jr."/>
            <person name="Morgan M.S."/>
            <person name="Arlian L.G."/>
        </authorList>
    </citation>
    <scope>NUCLEOTIDE SEQUENCE [LARGE SCALE GENOMIC DNA]</scope>
    <source>
        <strain evidence="10">Arlian Lab</strain>
    </source>
</reference>
<dbReference type="InterPro" id="IPR026590">
    <property type="entry name" value="Ssirtuin_cat_dom"/>
</dbReference>
<dbReference type="SUPFAM" id="SSF52467">
    <property type="entry name" value="DHS-like NAD/FAD-binding domain"/>
    <property type="match status" value="1"/>
</dbReference>
<dbReference type="Proteomes" id="UP000070412">
    <property type="component" value="Unassembled WGS sequence"/>
</dbReference>
<dbReference type="GO" id="GO:0003714">
    <property type="term" value="F:transcription corepressor activity"/>
    <property type="evidence" value="ECO:0007669"/>
    <property type="project" value="TreeGrafter"/>
</dbReference>
<protein>
    <recommendedName>
        <fullName evidence="1">protein acetyllysine N-acetyltransferase</fullName>
        <ecNumber evidence="1">2.3.1.286</ecNumber>
    </recommendedName>
</protein>
<feature type="binding site" evidence="7">
    <location>
        <position position="143"/>
    </location>
    <ligand>
        <name>Zn(2+)</name>
        <dbReference type="ChEBI" id="CHEBI:29105"/>
    </ligand>
</feature>
<dbReference type="GO" id="GO:0005634">
    <property type="term" value="C:nucleus"/>
    <property type="evidence" value="ECO:0007669"/>
    <property type="project" value="TreeGrafter"/>
</dbReference>
<evidence type="ECO:0000256" key="6">
    <source>
        <dbReference type="ARBA" id="ARBA00038170"/>
    </source>
</evidence>
<dbReference type="Proteomes" id="UP000616769">
    <property type="component" value="Unassembled WGS sequence"/>
</dbReference>
<evidence type="ECO:0000313" key="12">
    <source>
        <dbReference type="Proteomes" id="UP000070412"/>
    </source>
</evidence>